<proteinExistence type="inferred from homology"/>
<dbReference type="CDD" id="cd09001">
    <property type="entry name" value="GH43_FsAxh1-like"/>
    <property type="match status" value="1"/>
</dbReference>
<feature type="active site" description="Proton acceptor" evidence="4">
    <location>
        <position position="54"/>
    </location>
</feature>
<feature type="active site" description="Proton donor" evidence="4">
    <location>
        <position position="223"/>
    </location>
</feature>
<dbReference type="InterPro" id="IPR041542">
    <property type="entry name" value="GH43_C2"/>
</dbReference>
<dbReference type="SUPFAM" id="SSF75005">
    <property type="entry name" value="Arabinanase/levansucrase/invertase"/>
    <property type="match status" value="1"/>
</dbReference>
<keyword evidence="10" id="KW-1185">Reference proteome</keyword>
<evidence type="ECO:0000256" key="2">
    <source>
        <dbReference type="ARBA" id="ARBA00022801"/>
    </source>
</evidence>
<dbReference type="PROSITE" id="PS51257">
    <property type="entry name" value="PROKAR_LIPOPROTEIN"/>
    <property type="match status" value="1"/>
</dbReference>
<dbReference type="PANTHER" id="PTHR42812">
    <property type="entry name" value="BETA-XYLOSIDASE"/>
    <property type="match status" value="1"/>
</dbReference>
<feature type="chain" id="PRO_5011663963" evidence="7">
    <location>
        <begin position="29"/>
        <end position="545"/>
    </location>
</feature>
<dbReference type="InterPro" id="IPR051795">
    <property type="entry name" value="Glycosyl_Hydrlase_43"/>
</dbReference>
<keyword evidence="7" id="KW-0732">Signal</keyword>
<dbReference type="PANTHER" id="PTHR42812:SF12">
    <property type="entry name" value="BETA-XYLOSIDASE-RELATED"/>
    <property type="match status" value="1"/>
</dbReference>
<keyword evidence="3 6" id="KW-0326">Glycosidase</keyword>
<evidence type="ECO:0000256" key="7">
    <source>
        <dbReference type="SAM" id="SignalP"/>
    </source>
</evidence>
<dbReference type="Pfam" id="PF17851">
    <property type="entry name" value="GH43_C2"/>
    <property type="match status" value="1"/>
</dbReference>
<evidence type="ECO:0000313" key="9">
    <source>
        <dbReference type="EMBL" id="SFC90590.1"/>
    </source>
</evidence>
<dbReference type="InterPro" id="IPR006710">
    <property type="entry name" value="Glyco_hydro_43"/>
</dbReference>
<reference evidence="10" key="1">
    <citation type="submission" date="2016-10" db="EMBL/GenBank/DDBJ databases">
        <authorList>
            <person name="Varghese N."/>
            <person name="Submissions S."/>
        </authorList>
    </citation>
    <scope>NUCLEOTIDE SEQUENCE [LARGE SCALE GENOMIC DNA]</scope>
    <source>
        <strain evidence="10">CGMCC 1.12041</strain>
    </source>
</reference>
<dbReference type="InterPro" id="IPR013320">
    <property type="entry name" value="ConA-like_dom_sf"/>
</dbReference>
<dbReference type="EMBL" id="FOLD01000012">
    <property type="protein sequence ID" value="SFC90590.1"/>
    <property type="molecule type" value="Genomic_DNA"/>
</dbReference>
<dbReference type="Gene3D" id="2.115.10.20">
    <property type="entry name" value="Glycosyl hydrolase domain, family 43"/>
    <property type="match status" value="1"/>
</dbReference>
<feature type="signal peptide" evidence="7">
    <location>
        <begin position="1"/>
        <end position="28"/>
    </location>
</feature>
<evidence type="ECO:0000259" key="8">
    <source>
        <dbReference type="Pfam" id="PF17851"/>
    </source>
</evidence>
<gene>
    <name evidence="9" type="ORF">SAMN05216204_11223</name>
</gene>
<feature type="domain" description="Beta-xylosidase C-terminal Concanavalin A-like" evidence="8">
    <location>
        <begin position="349"/>
        <end position="543"/>
    </location>
</feature>
<dbReference type="RefSeq" id="WP_091874801.1">
    <property type="nucleotide sequence ID" value="NZ_FOLD01000012.1"/>
</dbReference>
<dbReference type="STRING" id="1164594.SAMN05216204_11223"/>
<dbReference type="GO" id="GO:0004553">
    <property type="term" value="F:hydrolase activity, hydrolyzing O-glycosyl compounds"/>
    <property type="evidence" value="ECO:0007669"/>
    <property type="project" value="InterPro"/>
</dbReference>
<dbReference type="Gene3D" id="2.60.120.200">
    <property type="match status" value="1"/>
</dbReference>
<feature type="site" description="Important for catalytic activity, responsible for pKa modulation of the active site Glu and correct orientation of both the proton donor and substrate" evidence="5">
    <location>
        <position position="162"/>
    </location>
</feature>
<dbReference type="Pfam" id="PF04616">
    <property type="entry name" value="Glyco_hydro_43"/>
    <property type="match status" value="1"/>
</dbReference>
<organism evidence="9 10">
    <name type="scientific">Massilia yuzhufengensis</name>
    <dbReference type="NCBI Taxonomy" id="1164594"/>
    <lineage>
        <taxon>Bacteria</taxon>
        <taxon>Pseudomonadati</taxon>
        <taxon>Pseudomonadota</taxon>
        <taxon>Betaproteobacteria</taxon>
        <taxon>Burkholderiales</taxon>
        <taxon>Oxalobacteraceae</taxon>
        <taxon>Telluria group</taxon>
        <taxon>Massilia</taxon>
    </lineage>
</organism>
<dbReference type="InterPro" id="IPR023296">
    <property type="entry name" value="Glyco_hydro_beta-prop_sf"/>
</dbReference>
<evidence type="ECO:0000256" key="5">
    <source>
        <dbReference type="PIRSR" id="PIRSR606710-2"/>
    </source>
</evidence>
<dbReference type="SUPFAM" id="SSF49899">
    <property type="entry name" value="Concanavalin A-like lectins/glucanases"/>
    <property type="match status" value="1"/>
</dbReference>
<evidence type="ECO:0000313" key="10">
    <source>
        <dbReference type="Proteomes" id="UP000198639"/>
    </source>
</evidence>
<sequence>MTTTTFRTPRRVGALLALALLAAGCQTAPGKQAWVADLGNGRYQNPILNADYSDPDAVRVGDTYYMTASSFNSAPGLPLLQSKDMVNWTLVGHALPKLVPAAHFATPRTGAGVWAPSLRHHDGKFWIFYPDPDFGIYVVTAKDFAGPWSEPHLLLPGKGLIDPAPLWDEDGKAWLIHAWAKSRAGINNVLTLRSMSPDGRRLLDSEGKVVIDGNKLPGYRTLEGPKLYKQDGWYYVFAPAGGVEEGWQSVFRSRSIAGPYEDRIVMEQGDTVINGPHQGAWLRTPEGKDWFVHFQDRKAYGRVTHLQPMAWTDGWPLIGQPGPKPGVGNPVTSWIKPVAGQSLAVPPTSDEFNGATLGLQWQWHANPQAGYHSLAARPGHLRLPVLAVPESKAYVRAAPNIVTQKLPATAFTAETRIELQGARDGDRAGLILNGQSYAALGLRQQGGALQLVYTTCTPFKPRCTESETVLLPQAPNAVSLRMVMKEGAQAQFLYSVDGKDFTPAGAPFAATKGHWVGAQMGLYSASEAATPSGAWLDADYFRVSR</sequence>
<evidence type="ECO:0000256" key="3">
    <source>
        <dbReference type="ARBA" id="ARBA00023295"/>
    </source>
</evidence>
<dbReference type="Proteomes" id="UP000198639">
    <property type="component" value="Unassembled WGS sequence"/>
</dbReference>
<name>A0A1I1NA36_9BURK</name>
<evidence type="ECO:0000256" key="4">
    <source>
        <dbReference type="PIRSR" id="PIRSR606710-1"/>
    </source>
</evidence>
<dbReference type="AlphaFoldDB" id="A0A1I1NA36"/>
<dbReference type="GO" id="GO:0005975">
    <property type="term" value="P:carbohydrate metabolic process"/>
    <property type="evidence" value="ECO:0007669"/>
    <property type="project" value="InterPro"/>
</dbReference>
<comment type="similarity">
    <text evidence="1 6">Belongs to the glycosyl hydrolase 43 family.</text>
</comment>
<evidence type="ECO:0000256" key="1">
    <source>
        <dbReference type="ARBA" id="ARBA00009865"/>
    </source>
</evidence>
<keyword evidence="2 6" id="KW-0378">Hydrolase</keyword>
<dbReference type="OrthoDB" id="8866236at2"/>
<protein>
    <submittedName>
        <fullName evidence="9">Beta-xylosidase</fullName>
    </submittedName>
</protein>
<evidence type="ECO:0000256" key="6">
    <source>
        <dbReference type="RuleBase" id="RU361187"/>
    </source>
</evidence>
<accession>A0A1I1NA36</accession>